<name>X1HNR9_9ZZZZ</name>
<evidence type="ECO:0000259" key="6">
    <source>
        <dbReference type="Pfam" id="PF02754"/>
    </source>
</evidence>
<keyword evidence="1" id="KW-0004">4Fe-4S</keyword>
<dbReference type="AlphaFoldDB" id="X1HNR9"/>
<accession>X1HNR9</accession>
<gene>
    <name evidence="7" type="ORF">S03H2_36790</name>
</gene>
<feature type="domain" description="Cysteine-rich" evidence="6">
    <location>
        <begin position="3"/>
        <end position="63"/>
    </location>
</feature>
<dbReference type="GO" id="GO:0016491">
    <property type="term" value="F:oxidoreductase activity"/>
    <property type="evidence" value="ECO:0007669"/>
    <property type="project" value="UniProtKB-KW"/>
</dbReference>
<keyword evidence="2" id="KW-0479">Metal-binding</keyword>
<evidence type="ECO:0000256" key="1">
    <source>
        <dbReference type="ARBA" id="ARBA00022485"/>
    </source>
</evidence>
<keyword evidence="4" id="KW-0408">Iron</keyword>
<proteinExistence type="predicted"/>
<dbReference type="GO" id="GO:0005886">
    <property type="term" value="C:plasma membrane"/>
    <property type="evidence" value="ECO:0007669"/>
    <property type="project" value="TreeGrafter"/>
</dbReference>
<keyword evidence="5" id="KW-0411">Iron-sulfur</keyword>
<reference evidence="7" key="1">
    <citation type="journal article" date="2014" name="Front. Microbiol.">
        <title>High frequency of phylogenetically diverse reductive dehalogenase-homologous genes in deep subseafloor sedimentary metagenomes.</title>
        <authorList>
            <person name="Kawai M."/>
            <person name="Futagami T."/>
            <person name="Toyoda A."/>
            <person name="Takaki Y."/>
            <person name="Nishi S."/>
            <person name="Hori S."/>
            <person name="Arai W."/>
            <person name="Tsubouchi T."/>
            <person name="Morono Y."/>
            <person name="Uchiyama I."/>
            <person name="Ito T."/>
            <person name="Fujiyama A."/>
            <person name="Inagaki F."/>
            <person name="Takami H."/>
        </authorList>
    </citation>
    <scope>NUCLEOTIDE SEQUENCE</scope>
    <source>
        <strain evidence="7">Expedition CK06-06</strain>
    </source>
</reference>
<evidence type="ECO:0000256" key="2">
    <source>
        <dbReference type="ARBA" id="ARBA00022723"/>
    </source>
</evidence>
<organism evidence="7">
    <name type="scientific">marine sediment metagenome</name>
    <dbReference type="NCBI Taxonomy" id="412755"/>
    <lineage>
        <taxon>unclassified sequences</taxon>
        <taxon>metagenomes</taxon>
        <taxon>ecological metagenomes</taxon>
    </lineage>
</organism>
<feature type="domain" description="Cysteine-rich" evidence="6">
    <location>
        <begin position="100"/>
        <end position="185"/>
    </location>
</feature>
<comment type="caution">
    <text evidence="7">The sequence shown here is derived from an EMBL/GenBank/DDBJ whole genome shotgun (WGS) entry which is preliminary data.</text>
</comment>
<dbReference type="EMBL" id="BARU01022601">
    <property type="protein sequence ID" value="GAH58695.1"/>
    <property type="molecule type" value="Genomic_DNA"/>
</dbReference>
<dbReference type="GO" id="GO:0046872">
    <property type="term" value="F:metal ion binding"/>
    <property type="evidence" value="ECO:0007669"/>
    <property type="project" value="UniProtKB-KW"/>
</dbReference>
<dbReference type="Pfam" id="PF02754">
    <property type="entry name" value="CCG"/>
    <property type="match status" value="2"/>
</dbReference>
<dbReference type="InterPro" id="IPR004017">
    <property type="entry name" value="Cys_rich_dom"/>
</dbReference>
<evidence type="ECO:0000256" key="5">
    <source>
        <dbReference type="ARBA" id="ARBA00023014"/>
    </source>
</evidence>
<dbReference type="InterPro" id="IPR051460">
    <property type="entry name" value="HdrC_iron-sulfur_subunit"/>
</dbReference>
<dbReference type="PANTHER" id="PTHR43255:SF1">
    <property type="entry name" value="IRON-SULFUR-BINDING OXIDOREDUCTASE FADF-RELATED"/>
    <property type="match status" value="1"/>
</dbReference>
<dbReference type="GO" id="GO:0051539">
    <property type="term" value="F:4 iron, 4 sulfur cluster binding"/>
    <property type="evidence" value="ECO:0007669"/>
    <property type="project" value="UniProtKB-KW"/>
</dbReference>
<evidence type="ECO:0000313" key="7">
    <source>
        <dbReference type="EMBL" id="GAH58695.1"/>
    </source>
</evidence>
<sequence length="223" mass="25153">MKILNSIAIVPAVSKEEKCCGHDLLWAGDEKRFKALMKANIAVIRESGAKTVVFTCAECLRTFDIDYRRFSGDLGFEVMHISEFLKDKELKFVNGKEENITYHDPCRLRHLGKYEEPRAVLKRIPGVKIKEMAHNKDRAICCGVSALLTCGPVAREMQIERLTEAKQTKASKLVVACPKCWIHLDCAYDSNPELGMGNSKDKIQMEDLTMTVASRLDLKFGKV</sequence>
<dbReference type="PANTHER" id="PTHR43255">
    <property type="entry name" value="IRON-SULFUR-BINDING OXIDOREDUCTASE FADF-RELATED-RELATED"/>
    <property type="match status" value="1"/>
</dbReference>
<evidence type="ECO:0000256" key="4">
    <source>
        <dbReference type="ARBA" id="ARBA00023004"/>
    </source>
</evidence>
<protein>
    <recommendedName>
        <fullName evidence="6">Cysteine-rich domain-containing protein</fullName>
    </recommendedName>
</protein>
<keyword evidence="3" id="KW-0560">Oxidoreductase</keyword>
<evidence type="ECO:0000256" key="3">
    <source>
        <dbReference type="ARBA" id="ARBA00023002"/>
    </source>
</evidence>